<keyword evidence="2" id="KW-1185">Reference proteome</keyword>
<dbReference type="Gene3D" id="3.40.109.10">
    <property type="entry name" value="NADH Oxidase"/>
    <property type="match status" value="1"/>
</dbReference>
<evidence type="ECO:0000313" key="2">
    <source>
        <dbReference type="Proteomes" id="UP000738126"/>
    </source>
</evidence>
<dbReference type="Proteomes" id="UP000738126">
    <property type="component" value="Unassembled WGS sequence"/>
</dbReference>
<reference evidence="1 2" key="1">
    <citation type="journal article" date="2020" name="Microorganisms">
        <title>Osmotic Adaptation and Compatible Solute Biosynthesis of Phototrophic Bacteria as Revealed from Genome Analyses.</title>
        <authorList>
            <person name="Imhoff J.F."/>
            <person name="Rahn T."/>
            <person name="Kunzel S."/>
            <person name="Keller A."/>
            <person name="Neulinger S.C."/>
        </authorList>
    </citation>
    <scope>NUCLEOTIDE SEQUENCE [LARGE SCALE GENOMIC DNA]</scope>
    <source>
        <strain evidence="1 2">DSM 15116</strain>
    </source>
</reference>
<dbReference type="RefSeq" id="WP_200257941.1">
    <property type="nucleotide sequence ID" value="NZ_NRSH01000053.1"/>
</dbReference>
<protein>
    <recommendedName>
        <fullName evidence="3">Nitroreductase domain-containing protein</fullName>
    </recommendedName>
</protein>
<name>A0ABS1E5X8_9GAMM</name>
<dbReference type="InterPro" id="IPR000415">
    <property type="entry name" value="Nitroreductase-like"/>
</dbReference>
<accession>A0ABS1E5X8</accession>
<organism evidence="1 2">
    <name type="scientific">Halorhodospira neutriphila</name>
    <dbReference type="NCBI Taxonomy" id="168379"/>
    <lineage>
        <taxon>Bacteria</taxon>
        <taxon>Pseudomonadati</taxon>
        <taxon>Pseudomonadota</taxon>
        <taxon>Gammaproteobacteria</taxon>
        <taxon>Chromatiales</taxon>
        <taxon>Ectothiorhodospiraceae</taxon>
        <taxon>Halorhodospira</taxon>
    </lineage>
</organism>
<sequence>MGGEAELPAVVRALVEAGRAAPSADNSQPWAFEWDGQRLRVRAREAGGFPPDAHATLLSVGAVLENLEQAAAALGVALTCEPGGEPGVHAQIPLDPAAAAGPLDPEAPLFQRHTNRLPTRPEVPDGAILEALEAGEPASGPAVRVITDPETLRGLAEAVALASAIRFRVPELHRALMGSLRLGEAEARRGDGLDVATLGLPPGGAALLRWLRPWPRMRRLNRLGLYRLLAWPDGRRIRSAPAVAVVSGGSGDPVAAGRLMERAWIRACQHGLAVHPYYAVTDQLQRLHRRQLPAPLEAPARRLEERVGQLALAGGVPDLLLRLGWPRREPVRSQRLPLGALTAPR</sequence>
<comment type="caution">
    <text evidence="1">The sequence shown here is derived from an EMBL/GenBank/DDBJ whole genome shotgun (WGS) entry which is preliminary data.</text>
</comment>
<evidence type="ECO:0000313" key="1">
    <source>
        <dbReference type="EMBL" id="MBK1726602.1"/>
    </source>
</evidence>
<proteinExistence type="predicted"/>
<dbReference type="SUPFAM" id="SSF55469">
    <property type="entry name" value="FMN-dependent nitroreductase-like"/>
    <property type="match status" value="1"/>
</dbReference>
<gene>
    <name evidence="1" type="ORF">CKO13_06100</name>
</gene>
<evidence type="ECO:0008006" key="3">
    <source>
        <dbReference type="Google" id="ProtNLM"/>
    </source>
</evidence>
<dbReference type="EMBL" id="NRSH01000053">
    <property type="protein sequence ID" value="MBK1726602.1"/>
    <property type="molecule type" value="Genomic_DNA"/>
</dbReference>